<evidence type="ECO:0008006" key="5">
    <source>
        <dbReference type="Google" id="ProtNLM"/>
    </source>
</evidence>
<feature type="domain" description="DUF7064" evidence="1">
    <location>
        <begin position="180"/>
        <end position="298"/>
    </location>
</feature>
<gene>
    <name evidence="3" type="ORF">C0068_15210</name>
</gene>
<evidence type="ECO:0000259" key="2">
    <source>
        <dbReference type="Pfam" id="PF23213"/>
    </source>
</evidence>
<dbReference type="OrthoDB" id="115252at2"/>
<proteinExistence type="predicted"/>
<feature type="domain" description="DUF7065" evidence="2">
    <location>
        <begin position="9"/>
        <end position="179"/>
    </location>
</feature>
<dbReference type="RefSeq" id="WP_103685333.1">
    <property type="nucleotide sequence ID" value="NZ_PQGG01000035.1"/>
</dbReference>
<evidence type="ECO:0000313" key="3">
    <source>
        <dbReference type="EMBL" id="POP51707.1"/>
    </source>
</evidence>
<dbReference type="Proteomes" id="UP000237222">
    <property type="component" value="Unassembled WGS sequence"/>
</dbReference>
<dbReference type="Pfam" id="PF23212">
    <property type="entry name" value="DUF7064"/>
    <property type="match status" value="1"/>
</dbReference>
<dbReference type="EMBL" id="PQGG01000035">
    <property type="protein sequence ID" value="POP51707.1"/>
    <property type="molecule type" value="Genomic_DNA"/>
</dbReference>
<dbReference type="InterPro" id="IPR055493">
    <property type="entry name" value="DUF7065"/>
</dbReference>
<reference evidence="3" key="1">
    <citation type="submission" date="2018-01" db="EMBL/GenBank/DDBJ databases">
        <authorList>
            <person name="Yu X.-D."/>
        </authorList>
    </citation>
    <scope>NUCLEOTIDE SEQUENCE</scope>
    <source>
        <strain evidence="3">ZX-21</strain>
    </source>
</reference>
<comment type="caution">
    <text evidence="3">The sequence shown here is derived from an EMBL/GenBank/DDBJ whole genome shotgun (WGS) entry which is preliminary data.</text>
</comment>
<name>A0A2S4HCL7_9GAMM</name>
<protein>
    <recommendedName>
        <fullName evidence="5">AttH domain-containing protein</fullName>
    </recommendedName>
</protein>
<dbReference type="SUPFAM" id="SSF159245">
    <property type="entry name" value="AttH-like"/>
    <property type="match status" value="1"/>
</dbReference>
<dbReference type="InterPro" id="IPR055492">
    <property type="entry name" value="DUF7064"/>
</dbReference>
<dbReference type="AlphaFoldDB" id="A0A2S4HCL7"/>
<evidence type="ECO:0000313" key="4">
    <source>
        <dbReference type="Proteomes" id="UP000237222"/>
    </source>
</evidence>
<organism evidence="3 4">
    <name type="scientific">Zhongshania marina</name>
    <dbReference type="NCBI Taxonomy" id="2304603"/>
    <lineage>
        <taxon>Bacteria</taxon>
        <taxon>Pseudomonadati</taxon>
        <taxon>Pseudomonadota</taxon>
        <taxon>Gammaproteobacteria</taxon>
        <taxon>Cellvibrionales</taxon>
        <taxon>Spongiibacteraceae</taxon>
        <taxon>Zhongshania</taxon>
    </lineage>
</organism>
<dbReference type="Pfam" id="PF23213">
    <property type="entry name" value="DUF7065"/>
    <property type="match status" value="1"/>
</dbReference>
<accession>A0A2S4HCL7</accession>
<sequence length="309" mass="34649">MTRTLTTDIRALDPIHDNRHKLGTGPLARESMAYMIQIPEEQIGGFIYTWINGEGLAGSAVTLYGPGIGPEPLLEKFDGIAMSPDADFFDWRVKKLHFRLGELLKTASISYKSELFDIEYNFTATQPAYAYSSHKGGCPQWIAHDRFEQHGMVSGYVKVGGREIALQGYAQRDHSWGVRDWGLNQHWKWVHAQAGPELGVHFWKLESMGKTLIRGFVDKNQHIAQVVDVDIDLDINDDLKTRTVNATIYDSAGRTTIFQGVAYATFPLCPDPMITLFESPIIAHIDGVKGGGCCEVLWMNSLIEYVNKK</sequence>
<evidence type="ECO:0000259" key="1">
    <source>
        <dbReference type="Pfam" id="PF23212"/>
    </source>
</evidence>